<proteinExistence type="predicted"/>
<reference evidence="2 3" key="1">
    <citation type="submission" date="2016-03" db="EMBL/GenBank/DDBJ databases">
        <title>Whole genome sequencing of Grifola frondosa 9006-11.</title>
        <authorList>
            <person name="Min B."/>
            <person name="Park H."/>
            <person name="Kim J.-G."/>
            <person name="Cho H."/>
            <person name="Oh Y.-L."/>
            <person name="Kong W.-S."/>
            <person name="Choi I.-G."/>
        </authorList>
    </citation>
    <scope>NUCLEOTIDE SEQUENCE [LARGE SCALE GENOMIC DNA]</scope>
    <source>
        <strain evidence="2 3">9006-11</strain>
    </source>
</reference>
<protein>
    <submittedName>
        <fullName evidence="2">Uncharacterized protein</fullName>
    </submittedName>
</protein>
<feature type="region of interest" description="Disordered" evidence="1">
    <location>
        <begin position="1"/>
        <end position="34"/>
    </location>
</feature>
<accession>A0A1C7MA67</accession>
<gene>
    <name evidence="2" type="ORF">A0H81_06544</name>
</gene>
<evidence type="ECO:0000313" key="2">
    <source>
        <dbReference type="EMBL" id="OBZ73778.1"/>
    </source>
</evidence>
<evidence type="ECO:0000313" key="3">
    <source>
        <dbReference type="Proteomes" id="UP000092993"/>
    </source>
</evidence>
<keyword evidence="3" id="KW-1185">Reference proteome</keyword>
<dbReference type="EMBL" id="LUGG01000006">
    <property type="protein sequence ID" value="OBZ73778.1"/>
    <property type="molecule type" value="Genomic_DNA"/>
</dbReference>
<name>A0A1C7MA67_GRIFR</name>
<comment type="caution">
    <text evidence="2">The sequence shown here is derived from an EMBL/GenBank/DDBJ whole genome shotgun (WGS) entry which is preliminary data.</text>
</comment>
<dbReference type="Proteomes" id="UP000092993">
    <property type="component" value="Unassembled WGS sequence"/>
</dbReference>
<organism evidence="2 3">
    <name type="scientific">Grifola frondosa</name>
    <name type="common">Maitake</name>
    <name type="synonym">Polyporus frondosus</name>
    <dbReference type="NCBI Taxonomy" id="5627"/>
    <lineage>
        <taxon>Eukaryota</taxon>
        <taxon>Fungi</taxon>
        <taxon>Dikarya</taxon>
        <taxon>Basidiomycota</taxon>
        <taxon>Agaricomycotina</taxon>
        <taxon>Agaricomycetes</taxon>
        <taxon>Polyporales</taxon>
        <taxon>Grifolaceae</taxon>
        <taxon>Grifola</taxon>
    </lineage>
</organism>
<sequence>MAAPVWQAARAGELGHNAAGPQGAEGGAARRHDPCCADVPRECRDGDASVNAGEQLDRDRAVLPWREHPGKPVNISVH</sequence>
<evidence type="ECO:0000256" key="1">
    <source>
        <dbReference type="SAM" id="MobiDB-lite"/>
    </source>
</evidence>
<dbReference type="AlphaFoldDB" id="A0A1C7MA67"/>